<keyword evidence="2 9" id="KW-0812">Transmembrane</keyword>
<feature type="region of interest" description="Disordered" evidence="8">
    <location>
        <begin position="259"/>
        <end position="284"/>
    </location>
</feature>
<evidence type="ECO:0000256" key="8">
    <source>
        <dbReference type="SAM" id="MobiDB-lite"/>
    </source>
</evidence>
<dbReference type="VEuPathDB" id="TriTrypDB:BCY84_11513"/>
<dbReference type="VEuPathDB" id="TriTrypDB:ECC02_002120"/>
<dbReference type="AlphaFoldDB" id="A0A7J6YDW6"/>
<comment type="caution">
    <text evidence="10">The sequence shown here is derived from an EMBL/GenBank/DDBJ whole genome shotgun (WGS) entry which is preliminary data.</text>
</comment>
<proteinExistence type="predicted"/>
<name>A0A7J6YDW6_TRYCR</name>
<comment type="subcellular location">
    <subcellularLocation>
        <location evidence="1">Golgi apparatus membrane</location>
        <topology evidence="1">Single-pass membrane protein</topology>
    </subcellularLocation>
</comment>
<evidence type="ECO:0000256" key="3">
    <source>
        <dbReference type="ARBA" id="ARBA00022989"/>
    </source>
</evidence>
<feature type="region of interest" description="Disordered" evidence="8">
    <location>
        <begin position="65"/>
        <end position="138"/>
    </location>
</feature>
<evidence type="ECO:0000256" key="9">
    <source>
        <dbReference type="SAM" id="Phobius"/>
    </source>
</evidence>
<dbReference type="GO" id="GO:0031985">
    <property type="term" value="C:Golgi cisterna"/>
    <property type="evidence" value="ECO:0007669"/>
    <property type="project" value="TreeGrafter"/>
</dbReference>
<keyword evidence="5 7" id="KW-0175">Coiled coil</keyword>
<accession>A0A7J6YDW6</accession>
<feature type="coiled-coil region" evidence="7">
    <location>
        <begin position="284"/>
        <end position="318"/>
    </location>
</feature>
<organism evidence="10 11">
    <name type="scientific">Trypanosoma cruzi</name>
    <dbReference type="NCBI Taxonomy" id="5693"/>
    <lineage>
        <taxon>Eukaryota</taxon>
        <taxon>Discoba</taxon>
        <taxon>Euglenozoa</taxon>
        <taxon>Kinetoplastea</taxon>
        <taxon>Metakinetoplastina</taxon>
        <taxon>Trypanosomatida</taxon>
        <taxon>Trypanosomatidae</taxon>
        <taxon>Trypanosoma</taxon>
        <taxon>Schizotrypanum</taxon>
    </lineage>
</organism>
<feature type="compositionally biased region" description="Basic and acidic residues" evidence="8">
    <location>
        <begin position="75"/>
        <end position="87"/>
    </location>
</feature>
<evidence type="ECO:0000256" key="6">
    <source>
        <dbReference type="ARBA" id="ARBA00023136"/>
    </source>
</evidence>
<gene>
    <name evidence="10" type="ORF">ECC02_002120</name>
</gene>
<dbReference type="EMBL" id="JABDHM010000010">
    <property type="protein sequence ID" value="KAF5224815.1"/>
    <property type="molecule type" value="Genomic_DNA"/>
</dbReference>
<dbReference type="Proteomes" id="UP000583944">
    <property type="component" value="Unassembled WGS sequence"/>
</dbReference>
<keyword evidence="6 9" id="KW-0472">Membrane</keyword>
<evidence type="ECO:0000256" key="1">
    <source>
        <dbReference type="ARBA" id="ARBA00004194"/>
    </source>
</evidence>
<evidence type="ECO:0000256" key="7">
    <source>
        <dbReference type="SAM" id="Coils"/>
    </source>
</evidence>
<dbReference type="PANTHER" id="PTHR13815">
    <property type="entry name" value="GOLGIN-84"/>
    <property type="match status" value="1"/>
</dbReference>
<evidence type="ECO:0000313" key="11">
    <source>
        <dbReference type="Proteomes" id="UP000583944"/>
    </source>
</evidence>
<evidence type="ECO:0000256" key="5">
    <source>
        <dbReference type="ARBA" id="ARBA00023054"/>
    </source>
</evidence>
<evidence type="ECO:0000256" key="4">
    <source>
        <dbReference type="ARBA" id="ARBA00023034"/>
    </source>
</evidence>
<feature type="compositionally biased region" description="Polar residues" evidence="8">
    <location>
        <begin position="119"/>
        <end position="128"/>
    </location>
</feature>
<evidence type="ECO:0008006" key="12">
    <source>
        <dbReference type="Google" id="ProtNLM"/>
    </source>
</evidence>
<dbReference type="PANTHER" id="PTHR13815:SF7">
    <property type="entry name" value="GOLGIN SUBFAMILY A MEMBER 5"/>
    <property type="match status" value="1"/>
</dbReference>
<evidence type="ECO:0000256" key="2">
    <source>
        <dbReference type="ARBA" id="ARBA00022692"/>
    </source>
</evidence>
<dbReference type="Pfam" id="PF09787">
    <property type="entry name" value="Golgin_A5"/>
    <property type="match status" value="1"/>
</dbReference>
<keyword evidence="4" id="KW-0333">Golgi apparatus</keyword>
<evidence type="ECO:0000313" key="10">
    <source>
        <dbReference type="EMBL" id="KAF5224815.1"/>
    </source>
</evidence>
<reference evidence="10 11" key="1">
    <citation type="journal article" date="2019" name="Genome Biol. Evol.">
        <title>Nanopore Sequencing Significantly Improves Genome Assembly of the Protozoan Parasite Trypanosoma cruzi.</title>
        <authorList>
            <person name="Diaz-Viraque F."/>
            <person name="Pita S."/>
            <person name="Greif G."/>
            <person name="de Souza R.C.M."/>
            <person name="Iraola G."/>
            <person name="Robello C."/>
        </authorList>
    </citation>
    <scope>NUCLEOTIDE SEQUENCE [LARGE SCALE GENOMIC DNA]</scope>
    <source>
        <strain evidence="10 11">Berenice</strain>
    </source>
</reference>
<dbReference type="InterPro" id="IPR019177">
    <property type="entry name" value="Golgin_subfamily_A_member_5"/>
</dbReference>
<dbReference type="GO" id="GO:0007030">
    <property type="term" value="P:Golgi organization"/>
    <property type="evidence" value="ECO:0007669"/>
    <property type="project" value="InterPro"/>
</dbReference>
<sequence length="530" mass="59452">MTASGQPLTAVQSYVHSEFLHREIICIVSRNRCRPAAPGDMLRGMTAFLEAVDERAEQLARQQAVGEEATSLEVEMEKSDEKEEGNEGRSTNGMYAAGDDPAPHALGSQVSLPPFPAQPTETHGSKNNGGMAPSKKSTAAAVSAEDEGGFLQGKWNHVEEGATAAAAALMIQRDLESSLLRRKDEEIDVLAQQVRRQQATAEAARQELLQRSLQVHQLEESLRAVRARFDEHKSKSRRLLEDKQREYEELCRRIELQERRKHAPGSAEMDNYQNSKDVAARQREEELAGTIASLRREQERLEAQIAAGRREVDAAHEQRIAVAQQLEFMQLDLRGAQEALESEVTAHQRSKALLQGRQRELNELRAAVEKNGGSFTAAGALISFRGDNAGSRDNLLLSRQLLEKQNALEAAMRDAAEWRRRCERATLRLEEERTTRVNITNSQQLTRDAADFRPISFRRLTSTGRLTMLVVDLIATVDNIAIRFGRLLRRQPVLRLIAAFYMLFLHVWFLMALMVFGRNADISSLTNKSP</sequence>
<feature type="transmembrane region" description="Helical" evidence="9">
    <location>
        <begin position="496"/>
        <end position="516"/>
    </location>
</feature>
<feature type="coiled-coil region" evidence="7">
    <location>
        <begin position="401"/>
        <end position="435"/>
    </location>
</feature>
<protein>
    <recommendedName>
        <fullName evidence="12">Golgin-84</fullName>
    </recommendedName>
</protein>
<dbReference type="GO" id="GO:0000301">
    <property type="term" value="P:retrograde transport, vesicle recycling within Golgi"/>
    <property type="evidence" value="ECO:0007669"/>
    <property type="project" value="TreeGrafter"/>
</dbReference>
<keyword evidence="3 9" id="KW-1133">Transmembrane helix</keyword>
<dbReference type="GO" id="GO:0000139">
    <property type="term" value="C:Golgi membrane"/>
    <property type="evidence" value="ECO:0007669"/>
    <property type="project" value="UniProtKB-SubCell"/>
</dbReference>